<evidence type="ECO:0000259" key="10">
    <source>
        <dbReference type="PROSITE" id="PS51898"/>
    </source>
</evidence>
<gene>
    <name evidence="12" type="ORF">B5E75_13885</name>
</gene>
<evidence type="ECO:0008006" key="14">
    <source>
        <dbReference type="Google" id="ProtNLM"/>
    </source>
</evidence>
<dbReference type="OrthoDB" id="9801717at2"/>
<dbReference type="InterPro" id="IPR013762">
    <property type="entry name" value="Integrase-like_cat_sf"/>
</dbReference>
<dbReference type="InterPro" id="IPR050090">
    <property type="entry name" value="Tyrosine_recombinase_XerCD"/>
</dbReference>
<comment type="subcellular location">
    <subcellularLocation>
        <location evidence="1">Cytoplasm</location>
    </subcellularLocation>
</comment>
<dbReference type="GO" id="GO:0005737">
    <property type="term" value="C:cytoplasm"/>
    <property type="evidence" value="ECO:0007669"/>
    <property type="project" value="UniProtKB-SubCell"/>
</dbReference>
<keyword evidence="3" id="KW-0132">Cell division</keyword>
<keyword evidence="5" id="KW-0229">DNA integration</keyword>
<dbReference type="PANTHER" id="PTHR30349:SF77">
    <property type="entry name" value="TYROSINE RECOMBINASE XERC"/>
    <property type="match status" value="1"/>
</dbReference>
<dbReference type="InterPro" id="IPR002104">
    <property type="entry name" value="Integrase_catalytic"/>
</dbReference>
<dbReference type="SUPFAM" id="SSF56349">
    <property type="entry name" value="DNA breaking-rejoining enzymes"/>
    <property type="match status" value="1"/>
</dbReference>
<reference evidence="12 13" key="1">
    <citation type="journal article" date="2018" name="BMC Genomics">
        <title>Whole genome sequencing and function prediction of 133 gut anaerobes isolated from chicken caecum in pure cultures.</title>
        <authorList>
            <person name="Medvecky M."/>
            <person name="Cejkova D."/>
            <person name="Polansky O."/>
            <person name="Karasova D."/>
            <person name="Kubasova T."/>
            <person name="Cizek A."/>
            <person name="Rychlik I."/>
        </authorList>
    </citation>
    <scope>NUCLEOTIDE SEQUENCE [LARGE SCALE GENOMIC DNA]</scope>
    <source>
        <strain evidence="12 13">An13</strain>
    </source>
</reference>
<dbReference type="InterPro" id="IPR004107">
    <property type="entry name" value="Integrase_SAM-like_N"/>
</dbReference>
<keyword evidence="2" id="KW-0963">Cytoplasm</keyword>
<evidence type="ECO:0000256" key="4">
    <source>
        <dbReference type="ARBA" id="ARBA00022829"/>
    </source>
</evidence>
<dbReference type="Gene3D" id="1.10.150.130">
    <property type="match status" value="1"/>
</dbReference>
<feature type="domain" description="Tyr recombinase" evidence="10">
    <location>
        <begin position="129"/>
        <end position="317"/>
    </location>
</feature>
<keyword evidence="4" id="KW-0159">Chromosome partition</keyword>
<dbReference type="GO" id="GO:0051301">
    <property type="term" value="P:cell division"/>
    <property type="evidence" value="ECO:0007669"/>
    <property type="project" value="UniProtKB-KW"/>
</dbReference>
<dbReference type="PROSITE" id="PS51900">
    <property type="entry name" value="CB"/>
    <property type="match status" value="1"/>
</dbReference>
<dbReference type="Proteomes" id="UP000195305">
    <property type="component" value="Unassembled WGS sequence"/>
</dbReference>
<dbReference type="GO" id="GO:0003677">
    <property type="term" value="F:DNA binding"/>
    <property type="evidence" value="ECO:0007669"/>
    <property type="project" value="UniProtKB-UniRule"/>
</dbReference>
<proteinExistence type="predicted"/>
<dbReference type="GO" id="GO:0007059">
    <property type="term" value="P:chromosome segregation"/>
    <property type="evidence" value="ECO:0007669"/>
    <property type="project" value="UniProtKB-KW"/>
</dbReference>
<sequence length="346" mass="40682">MSKLKISKATRLIAQECNTFLNTYLIEYKRRQPNTIKSYKDMFSVYFKFLKSERDKEIWKITVDDFSSENIILFMKWLNESNNNKNTTINKRLSELKTFCGYLCKNGHIDPLNYSKIQDITPMKTEKNQLKEELSIKQVHAILSQPNINKRKGRRDCCLMTILYDTGCRCDELLSLKLKDLRFNKDVCDIKILGKGRKYRATPLSKQATKILKTYLQEEKIIDNEQYLFSTNYNGFKHKMSADNVDRILSKYENELRTLGFEIPHLHPHLFRHTRAMHLYKNGVSLSLISQWLGHSNLETTLIYAYADTEMKRKAIDKAMNGKDMLYIEEEAKYSKEAIIKAMFGL</sequence>
<protein>
    <recommendedName>
        <fullName evidence="14">Integrase</fullName>
    </recommendedName>
</protein>
<dbReference type="AlphaFoldDB" id="A0A1Y4SJP3"/>
<evidence type="ECO:0000256" key="5">
    <source>
        <dbReference type="ARBA" id="ARBA00022908"/>
    </source>
</evidence>
<evidence type="ECO:0000256" key="6">
    <source>
        <dbReference type="ARBA" id="ARBA00023125"/>
    </source>
</evidence>
<evidence type="ECO:0000256" key="2">
    <source>
        <dbReference type="ARBA" id="ARBA00022490"/>
    </source>
</evidence>
<dbReference type="InterPro" id="IPR011010">
    <property type="entry name" value="DNA_brk_join_enz"/>
</dbReference>
<dbReference type="GO" id="GO:0006310">
    <property type="term" value="P:DNA recombination"/>
    <property type="evidence" value="ECO:0007669"/>
    <property type="project" value="UniProtKB-KW"/>
</dbReference>
<evidence type="ECO:0000256" key="8">
    <source>
        <dbReference type="ARBA" id="ARBA00023306"/>
    </source>
</evidence>
<keyword evidence="7" id="KW-0233">DNA recombination</keyword>
<evidence type="ECO:0000256" key="9">
    <source>
        <dbReference type="PROSITE-ProRule" id="PRU01248"/>
    </source>
</evidence>
<dbReference type="InterPro" id="IPR010998">
    <property type="entry name" value="Integrase_recombinase_N"/>
</dbReference>
<keyword evidence="8" id="KW-0131">Cell cycle</keyword>
<evidence type="ECO:0000256" key="1">
    <source>
        <dbReference type="ARBA" id="ARBA00004496"/>
    </source>
</evidence>
<organism evidence="12 13">
    <name type="scientific">Massilimicrobiota timonensis</name>
    <dbReference type="NCBI Taxonomy" id="1776392"/>
    <lineage>
        <taxon>Bacteria</taxon>
        <taxon>Bacillati</taxon>
        <taxon>Bacillota</taxon>
        <taxon>Erysipelotrichia</taxon>
        <taxon>Erysipelotrichales</taxon>
        <taxon>Erysipelotrichaceae</taxon>
        <taxon>Massilimicrobiota</taxon>
    </lineage>
</organism>
<dbReference type="Gene3D" id="1.10.443.10">
    <property type="entry name" value="Intergrase catalytic core"/>
    <property type="match status" value="1"/>
</dbReference>
<dbReference type="Pfam" id="PF00589">
    <property type="entry name" value="Phage_integrase"/>
    <property type="match status" value="1"/>
</dbReference>
<evidence type="ECO:0000259" key="11">
    <source>
        <dbReference type="PROSITE" id="PS51900"/>
    </source>
</evidence>
<dbReference type="InterPro" id="IPR044068">
    <property type="entry name" value="CB"/>
</dbReference>
<keyword evidence="6 9" id="KW-0238">DNA-binding</keyword>
<evidence type="ECO:0000256" key="7">
    <source>
        <dbReference type="ARBA" id="ARBA00023172"/>
    </source>
</evidence>
<accession>A0A1Y4SJP3</accession>
<dbReference type="EMBL" id="NFLJ01000069">
    <property type="protein sequence ID" value="OUQ30115.1"/>
    <property type="molecule type" value="Genomic_DNA"/>
</dbReference>
<feature type="domain" description="Core-binding (CB)" evidence="11">
    <location>
        <begin position="15"/>
        <end position="104"/>
    </location>
</feature>
<dbReference type="GO" id="GO:0015074">
    <property type="term" value="P:DNA integration"/>
    <property type="evidence" value="ECO:0007669"/>
    <property type="project" value="UniProtKB-KW"/>
</dbReference>
<evidence type="ECO:0000256" key="3">
    <source>
        <dbReference type="ARBA" id="ARBA00022618"/>
    </source>
</evidence>
<comment type="caution">
    <text evidence="12">The sequence shown here is derived from an EMBL/GenBank/DDBJ whole genome shotgun (WGS) entry which is preliminary data.</text>
</comment>
<dbReference type="RefSeq" id="WP_087303179.1">
    <property type="nucleotide sequence ID" value="NZ_NFLJ01000069.1"/>
</dbReference>
<name>A0A1Y4SJP3_9FIRM</name>
<dbReference type="PANTHER" id="PTHR30349">
    <property type="entry name" value="PHAGE INTEGRASE-RELATED"/>
    <property type="match status" value="1"/>
</dbReference>
<evidence type="ECO:0000313" key="12">
    <source>
        <dbReference type="EMBL" id="OUQ30115.1"/>
    </source>
</evidence>
<dbReference type="PROSITE" id="PS51898">
    <property type="entry name" value="TYR_RECOMBINASE"/>
    <property type="match status" value="1"/>
</dbReference>
<dbReference type="Pfam" id="PF02899">
    <property type="entry name" value="Phage_int_SAM_1"/>
    <property type="match status" value="1"/>
</dbReference>
<evidence type="ECO:0000313" key="13">
    <source>
        <dbReference type="Proteomes" id="UP000195305"/>
    </source>
</evidence>
<keyword evidence="13" id="KW-1185">Reference proteome</keyword>